<reference evidence="1 2" key="1">
    <citation type="submission" date="2024-04" db="EMBL/GenBank/DDBJ databases">
        <title>Draft genome sequence of Sessilibacter corallicola NBRC 116591.</title>
        <authorList>
            <person name="Miyakawa T."/>
            <person name="Kusuya Y."/>
            <person name="Miura T."/>
        </authorList>
    </citation>
    <scope>NUCLEOTIDE SEQUENCE [LARGE SCALE GENOMIC DNA]</scope>
    <source>
        <strain evidence="1 2">KU-00831-HH</strain>
    </source>
</reference>
<proteinExistence type="predicted"/>
<organism evidence="1 2">
    <name type="scientific">Sessilibacter corallicola</name>
    <dbReference type="NCBI Taxonomy" id="2904075"/>
    <lineage>
        <taxon>Bacteria</taxon>
        <taxon>Pseudomonadati</taxon>
        <taxon>Pseudomonadota</taxon>
        <taxon>Gammaproteobacteria</taxon>
        <taxon>Cellvibrionales</taxon>
        <taxon>Cellvibrionaceae</taxon>
        <taxon>Sessilibacter</taxon>
    </lineage>
</organism>
<dbReference type="Pfam" id="PF14113">
    <property type="entry name" value="Tae4"/>
    <property type="match status" value="1"/>
</dbReference>
<evidence type="ECO:0000313" key="1">
    <source>
        <dbReference type="EMBL" id="GAA6168641.1"/>
    </source>
</evidence>
<dbReference type="EMBL" id="BAABWN010000007">
    <property type="protein sequence ID" value="GAA6168641.1"/>
    <property type="molecule type" value="Genomic_DNA"/>
</dbReference>
<dbReference type="RefSeq" id="WP_353303373.1">
    <property type="nucleotide sequence ID" value="NZ_BAABWN010000007.1"/>
</dbReference>
<dbReference type="InterPro" id="IPR025562">
    <property type="entry name" value="Tae4"/>
</dbReference>
<sequence>MRPDLNRAKSEFLKVNVGVSEVGHLIGGKVDYNINSLTRAQGRFENACAIRMSYVLNNTGTKIPRIPSQTVSGKNGNWYIFKVKTLIQFLTQQWGQPDISIESPSAEKLSHFKGVVVFEVEGWTDASGHATLWDGVN</sequence>
<keyword evidence="2" id="KW-1185">Reference proteome</keyword>
<gene>
    <name evidence="1" type="ORF">NBRC116591_24520</name>
</gene>
<protein>
    <submittedName>
        <fullName evidence="1">Type VI secretion system amidase effector protein Tae4</fullName>
    </submittedName>
</protein>
<comment type="caution">
    <text evidence="1">The sequence shown here is derived from an EMBL/GenBank/DDBJ whole genome shotgun (WGS) entry which is preliminary data.</text>
</comment>
<accession>A0ABQ0AAG3</accession>
<name>A0ABQ0AAG3_9GAMM</name>
<dbReference type="Proteomes" id="UP001465153">
    <property type="component" value="Unassembled WGS sequence"/>
</dbReference>
<evidence type="ECO:0000313" key="2">
    <source>
        <dbReference type="Proteomes" id="UP001465153"/>
    </source>
</evidence>
<dbReference type="Gene3D" id="3.90.1720.70">
    <property type="match status" value="1"/>
</dbReference>